<feature type="modified residue" description="Phosphohistidine" evidence="17">
    <location>
        <position position="528"/>
    </location>
</feature>
<comment type="catalytic activity">
    <reaction evidence="1">
        <text>ATP + protein L-histidine = ADP + protein N-phospho-L-histidine.</text>
        <dbReference type="EC" id="2.7.13.3"/>
    </reaction>
</comment>
<dbReference type="InterPro" id="IPR003661">
    <property type="entry name" value="HisK_dim/P_dom"/>
</dbReference>
<evidence type="ECO:0000313" key="24">
    <source>
        <dbReference type="Proteomes" id="UP000249890"/>
    </source>
</evidence>
<keyword evidence="5" id="KW-1003">Cell membrane</keyword>
<dbReference type="InterPro" id="IPR011006">
    <property type="entry name" value="CheY-like_superfamily"/>
</dbReference>
<dbReference type="GO" id="GO:0005524">
    <property type="term" value="F:ATP binding"/>
    <property type="evidence" value="ECO:0007669"/>
    <property type="project" value="UniProtKB-KW"/>
</dbReference>
<evidence type="ECO:0000256" key="2">
    <source>
        <dbReference type="ARBA" id="ARBA00004429"/>
    </source>
</evidence>
<evidence type="ECO:0000256" key="19">
    <source>
        <dbReference type="SAM" id="Coils"/>
    </source>
</evidence>
<dbReference type="PANTHER" id="PTHR43047">
    <property type="entry name" value="TWO-COMPONENT HISTIDINE PROTEIN KINASE"/>
    <property type="match status" value="1"/>
</dbReference>
<dbReference type="FunFam" id="1.10.287.130:FF:000004">
    <property type="entry name" value="Ethylene receptor 1"/>
    <property type="match status" value="1"/>
</dbReference>
<feature type="domain" description="Response regulatory" evidence="21">
    <location>
        <begin position="344"/>
        <end position="464"/>
    </location>
</feature>
<evidence type="ECO:0000256" key="8">
    <source>
        <dbReference type="ARBA" id="ARBA00022679"/>
    </source>
</evidence>
<comment type="similarity">
    <text evidence="3">In the N-terminal section; belongs to the phytochrome family.</text>
</comment>
<name>A0A2Z2KVL5_9BACL</name>
<dbReference type="InterPro" id="IPR005467">
    <property type="entry name" value="His_kinase_dom"/>
</dbReference>
<dbReference type="Proteomes" id="UP000249890">
    <property type="component" value="Chromosome"/>
</dbReference>
<dbReference type="OrthoDB" id="9811620at2"/>
<dbReference type="Pfam" id="PF00072">
    <property type="entry name" value="Response_reg"/>
    <property type="match status" value="1"/>
</dbReference>
<keyword evidence="15" id="KW-0472">Membrane</keyword>
<evidence type="ECO:0000313" key="23">
    <source>
        <dbReference type="EMBL" id="ASA25321.1"/>
    </source>
</evidence>
<dbReference type="PANTHER" id="PTHR43047:SF78">
    <property type="entry name" value="SENSORY_REGULATORY PROTEIN RPFC"/>
    <property type="match status" value="1"/>
</dbReference>
<dbReference type="CDD" id="cd17546">
    <property type="entry name" value="REC_hyHK_CKI1_RcsC-like"/>
    <property type="match status" value="1"/>
</dbReference>
<dbReference type="EMBL" id="CP021780">
    <property type="protein sequence ID" value="ASA25321.1"/>
    <property type="molecule type" value="Genomic_DNA"/>
</dbReference>
<keyword evidence="11" id="KW-0418">Kinase</keyword>
<keyword evidence="24" id="KW-1185">Reference proteome</keyword>
<dbReference type="Gene3D" id="3.30.565.10">
    <property type="entry name" value="Histidine kinase-like ATPase, C-terminal domain"/>
    <property type="match status" value="1"/>
</dbReference>
<dbReference type="Pfam" id="PF00512">
    <property type="entry name" value="HisKA"/>
    <property type="match status" value="1"/>
</dbReference>
<accession>A0A2Z2KVL5</accession>
<dbReference type="FunFam" id="3.30.565.10:FF:000010">
    <property type="entry name" value="Sensor histidine kinase RcsC"/>
    <property type="match status" value="1"/>
</dbReference>
<dbReference type="SMART" id="SM00388">
    <property type="entry name" value="HisKA"/>
    <property type="match status" value="1"/>
</dbReference>
<dbReference type="SUPFAM" id="SSF52172">
    <property type="entry name" value="CheY-like"/>
    <property type="match status" value="1"/>
</dbReference>
<keyword evidence="13" id="KW-1133">Transmembrane helix</keyword>
<dbReference type="Pfam" id="PF02518">
    <property type="entry name" value="HATPase_c"/>
    <property type="match status" value="1"/>
</dbReference>
<evidence type="ECO:0000256" key="14">
    <source>
        <dbReference type="ARBA" id="ARBA00023012"/>
    </source>
</evidence>
<dbReference type="EC" id="2.7.13.3" evidence="4"/>
<dbReference type="CDD" id="cd16922">
    <property type="entry name" value="HATPase_EvgS-ArcB-TorS-like"/>
    <property type="match status" value="1"/>
</dbReference>
<evidence type="ECO:0000256" key="10">
    <source>
        <dbReference type="ARBA" id="ARBA00022741"/>
    </source>
</evidence>
<evidence type="ECO:0000256" key="15">
    <source>
        <dbReference type="ARBA" id="ARBA00023136"/>
    </source>
</evidence>
<dbReference type="SMART" id="SM00387">
    <property type="entry name" value="HATPase_c"/>
    <property type="match status" value="1"/>
</dbReference>
<keyword evidence="9" id="KW-0812">Transmembrane</keyword>
<dbReference type="Pfam" id="PF01627">
    <property type="entry name" value="Hpt"/>
    <property type="match status" value="1"/>
</dbReference>
<dbReference type="AlphaFoldDB" id="A0A2Z2KVL5"/>
<dbReference type="KEGG" id="pdh:B9T62_34075"/>
<keyword evidence="19" id="KW-0175">Coiled coil</keyword>
<evidence type="ECO:0000256" key="13">
    <source>
        <dbReference type="ARBA" id="ARBA00022989"/>
    </source>
</evidence>
<dbReference type="Gene3D" id="1.20.120.160">
    <property type="entry name" value="HPT domain"/>
    <property type="match status" value="1"/>
</dbReference>
<dbReference type="PROSITE" id="PS50109">
    <property type="entry name" value="HIS_KIN"/>
    <property type="match status" value="1"/>
</dbReference>
<evidence type="ECO:0000256" key="17">
    <source>
        <dbReference type="PROSITE-ProRule" id="PRU00110"/>
    </source>
</evidence>
<feature type="modified residue" description="4-aspartylphosphate" evidence="18">
    <location>
        <position position="394"/>
    </location>
</feature>
<dbReference type="InterPro" id="IPR036890">
    <property type="entry name" value="HATPase_C_sf"/>
</dbReference>
<reference evidence="23 24" key="1">
    <citation type="submission" date="2017-06" db="EMBL/GenBank/DDBJ databases">
        <title>Complete genome sequence of Paenibacillus donghaensis KCTC 13049T isolated from East Sea sediment, South Korea.</title>
        <authorList>
            <person name="Jung B.K."/>
            <person name="Hong S.-J."/>
            <person name="Shin J.-H."/>
        </authorList>
    </citation>
    <scope>NUCLEOTIDE SEQUENCE [LARGE SCALE GENOMIC DNA]</scope>
    <source>
        <strain evidence="23 24">KCTC 13049</strain>
    </source>
</reference>
<feature type="domain" description="HPt" evidence="22">
    <location>
        <begin position="489"/>
        <end position="583"/>
    </location>
</feature>
<evidence type="ECO:0000256" key="11">
    <source>
        <dbReference type="ARBA" id="ARBA00022777"/>
    </source>
</evidence>
<feature type="domain" description="Histidine kinase" evidence="20">
    <location>
        <begin position="99"/>
        <end position="320"/>
    </location>
</feature>
<dbReference type="GO" id="GO:0000155">
    <property type="term" value="F:phosphorelay sensor kinase activity"/>
    <property type="evidence" value="ECO:0007669"/>
    <property type="project" value="InterPro"/>
</dbReference>
<evidence type="ECO:0000256" key="18">
    <source>
        <dbReference type="PROSITE-ProRule" id="PRU00169"/>
    </source>
</evidence>
<protein>
    <recommendedName>
        <fullName evidence="16">Circadian input-output histidine kinase CikA</fullName>
        <ecNumber evidence="4">2.7.13.3</ecNumber>
    </recommendedName>
</protein>
<dbReference type="InterPro" id="IPR036641">
    <property type="entry name" value="HPT_dom_sf"/>
</dbReference>
<dbReference type="SUPFAM" id="SSF47226">
    <property type="entry name" value="Histidine-containing phosphotransfer domain, HPT domain"/>
    <property type="match status" value="1"/>
</dbReference>
<evidence type="ECO:0000256" key="5">
    <source>
        <dbReference type="ARBA" id="ARBA00022475"/>
    </source>
</evidence>
<dbReference type="InterPro" id="IPR001789">
    <property type="entry name" value="Sig_transdc_resp-reg_receiver"/>
</dbReference>
<keyword evidence="8" id="KW-0808">Transferase</keyword>
<dbReference type="InterPro" id="IPR003594">
    <property type="entry name" value="HATPase_dom"/>
</dbReference>
<dbReference type="CDD" id="cd00082">
    <property type="entry name" value="HisKA"/>
    <property type="match status" value="1"/>
</dbReference>
<sequence length="583" mass="64051">MGYRVFCVLTLYYSRQPPACPADWPNLNHPQIPGEFCRSVPIQIILGQEREGHALAEFSAMNNELISMHRLLAKSNAELQALKEEAERANKAKSLFLAMVSHEIRTPMNGIIGMAELLEASEATSEQRQLVEVIQESTQYLLRKINNLLDVSKIEAGKMRLEQTPVQIGTLLEHVQQLLLPSVRKQGNALYCRVDGQIETELKGDATKIQQVLINLLGNAIKFTRDGTVELRVRLIEDQPASQRLRFEVMDTGIGISVEATQGLFKPYSQIQYESDSTSEGTGLGLSICKTMVELMGGQITVDSELGQGSCFWFELLLEKVSAAERNLQETENNVSAAEYSPLPILIAEDHHLNSALLQLQLQKLGITDIHIVRSGLEAVEAWRQGTYGLILMDSRLPGLNGPEAAERIRLLEQSEGRLRVPIIAVTGDGSSADEESSRRAGMDGWALKPVGLDKLKQLLDQCFKSKPRAPVLYEETLSGILELDEDGEQGLLRMLLEMFKTDTLARITALEEAIGNMDALASEGTAHSIKSGSLGIGAQYLASLCERIEHAARAGDLAAAAAVLPQLAPAHEEACKELDKLV</sequence>
<keyword evidence="7 18" id="KW-0597">Phosphoprotein</keyword>
<dbReference type="InterPro" id="IPR036097">
    <property type="entry name" value="HisK_dim/P_sf"/>
</dbReference>
<dbReference type="SMART" id="SM00448">
    <property type="entry name" value="REC"/>
    <property type="match status" value="1"/>
</dbReference>
<evidence type="ECO:0000256" key="9">
    <source>
        <dbReference type="ARBA" id="ARBA00022692"/>
    </source>
</evidence>
<proteinExistence type="inferred from homology"/>
<dbReference type="PROSITE" id="PS50110">
    <property type="entry name" value="RESPONSE_REGULATORY"/>
    <property type="match status" value="1"/>
</dbReference>
<evidence type="ECO:0000259" key="21">
    <source>
        <dbReference type="PROSITE" id="PS50110"/>
    </source>
</evidence>
<evidence type="ECO:0000256" key="1">
    <source>
        <dbReference type="ARBA" id="ARBA00000085"/>
    </source>
</evidence>
<dbReference type="Gene3D" id="3.40.50.2300">
    <property type="match status" value="1"/>
</dbReference>
<evidence type="ECO:0000256" key="6">
    <source>
        <dbReference type="ARBA" id="ARBA00022519"/>
    </source>
</evidence>
<dbReference type="InterPro" id="IPR004358">
    <property type="entry name" value="Sig_transdc_His_kin-like_C"/>
</dbReference>
<feature type="coiled-coil region" evidence="19">
    <location>
        <begin position="314"/>
        <end position="341"/>
    </location>
</feature>
<dbReference type="Gene3D" id="1.10.287.130">
    <property type="match status" value="1"/>
</dbReference>
<evidence type="ECO:0000259" key="22">
    <source>
        <dbReference type="PROSITE" id="PS50894"/>
    </source>
</evidence>
<comment type="subcellular location">
    <subcellularLocation>
        <location evidence="2">Cell inner membrane</location>
        <topology evidence="2">Multi-pass membrane protein</topology>
    </subcellularLocation>
</comment>
<dbReference type="InterPro" id="IPR008207">
    <property type="entry name" value="Sig_transdc_His_kin_Hpt_dom"/>
</dbReference>
<dbReference type="RefSeq" id="WP_087919285.1">
    <property type="nucleotide sequence ID" value="NZ_CP021780.1"/>
</dbReference>
<keyword evidence="12" id="KW-0067">ATP-binding</keyword>
<dbReference type="SUPFAM" id="SSF55874">
    <property type="entry name" value="ATPase domain of HSP90 chaperone/DNA topoisomerase II/histidine kinase"/>
    <property type="match status" value="1"/>
</dbReference>
<evidence type="ECO:0000256" key="3">
    <source>
        <dbReference type="ARBA" id="ARBA00006402"/>
    </source>
</evidence>
<keyword evidence="10" id="KW-0547">Nucleotide-binding</keyword>
<dbReference type="SUPFAM" id="SSF47384">
    <property type="entry name" value="Homodimeric domain of signal transducing histidine kinase"/>
    <property type="match status" value="1"/>
</dbReference>
<keyword evidence="6" id="KW-0997">Cell inner membrane</keyword>
<organism evidence="23 24">
    <name type="scientific">Paenibacillus donghaensis</name>
    <dbReference type="NCBI Taxonomy" id="414771"/>
    <lineage>
        <taxon>Bacteria</taxon>
        <taxon>Bacillati</taxon>
        <taxon>Bacillota</taxon>
        <taxon>Bacilli</taxon>
        <taxon>Bacillales</taxon>
        <taxon>Paenibacillaceae</taxon>
        <taxon>Paenibacillus</taxon>
    </lineage>
</organism>
<gene>
    <name evidence="23" type="ORF">B9T62_34075</name>
</gene>
<evidence type="ECO:0000256" key="7">
    <source>
        <dbReference type="ARBA" id="ARBA00022553"/>
    </source>
</evidence>
<evidence type="ECO:0000256" key="4">
    <source>
        <dbReference type="ARBA" id="ARBA00012438"/>
    </source>
</evidence>
<dbReference type="PROSITE" id="PS50894">
    <property type="entry name" value="HPT"/>
    <property type="match status" value="1"/>
</dbReference>
<keyword evidence="14" id="KW-0902">Two-component regulatory system</keyword>
<dbReference type="PRINTS" id="PR00344">
    <property type="entry name" value="BCTRLSENSOR"/>
</dbReference>
<feature type="coiled-coil region" evidence="19">
    <location>
        <begin position="65"/>
        <end position="92"/>
    </location>
</feature>
<dbReference type="GO" id="GO:0005886">
    <property type="term" value="C:plasma membrane"/>
    <property type="evidence" value="ECO:0007669"/>
    <property type="project" value="UniProtKB-SubCell"/>
</dbReference>
<evidence type="ECO:0000259" key="20">
    <source>
        <dbReference type="PROSITE" id="PS50109"/>
    </source>
</evidence>
<evidence type="ECO:0000256" key="16">
    <source>
        <dbReference type="ARBA" id="ARBA00074306"/>
    </source>
</evidence>
<evidence type="ECO:0000256" key="12">
    <source>
        <dbReference type="ARBA" id="ARBA00022840"/>
    </source>
</evidence>